<sequence>MDFMTQLLAAAISSGTPLLFATLGGIMCERAGIINLGAEGLMLIGAVATCITYLHTESVLLSILAAFAASGLLGLIHAFLSITLRSNQVVSGLGITLFGTGLSAYLGKSVSGTPLPVSVPKLNLAWIEPIPIIGKVFAHLDLLTWFSILLVILMHLFINKTSWGLHLRAIGDSPGTADVMGIRVFLSRYIYVVVGSMMIGLAGADLILVYSPSWIEGMTAGRGWIAVALVIFAKWNPIRALAVAYFFGALDTLGFRIQLIGSHIPSYFLKMLPYILTILVLMYMGWRNRNKLTGKPEAVGEPYIREQRF</sequence>
<feature type="transmembrane region" description="Helical" evidence="6">
    <location>
        <begin position="33"/>
        <end position="54"/>
    </location>
</feature>
<dbReference type="RefSeq" id="WP_155702249.1">
    <property type="nucleotide sequence ID" value="NZ_CP034235.1"/>
</dbReference>
<dbReference type="AlphaFoldDB" id="A0A6B8RP98"/>
<gene>
    <name evidence="7" type="ORF">EHS13_20780</name>
</gene>
<comment type="subcellular location">
    <subcellularLocation>
        <location evidence="1">Cell membrane</location>
        <topology evidence="1">Multi-pass membrane protein</topology>
    </subcellularLocation>
</comment>
<name>A0A6B8RP98_9BACL</name>
<evidence type="ECO:0000256" key="1">
    <source>
        <dbReference type="ARBA" id="ARBA00004651"/>
    </source>
</evidence>
<evidence type="ECO:0000256" key="5">
    <source>
        <dbReference type="ARBA" id="ARBA00023136"/>
    </source>
</evidence>
<dbReference type="PANTHER" id="PTHR43370:SF2">
    <property type="entry name" value="ABC TRANSPORTER PERMEASE PROTEIN"/>
    <property type="match status" value="1"/>
</dbReference>
<dbReference type="InterPro" id="IPR001851">
    <property type="entry name" value="ABC_transp_permease"/>
</dbReference>
<evidence type="ECO:0000313" key="7">
    <source>
        <dbReference type="EMBL" id="QGQ97148.1"/>
    </source>
</evidence>
<keyword evidence="2" id="KW-1003">Cell membrane</keyword>
<feature type="transmembrane region" description="Helical" evidence="6">
    <location>
        <begin position="189"/>
        <end position="208"/>
    </location>
</feature>
<dbReference type="PANTHER" id="PTHR43370">
    <property type="entry name" value="SUGAR ABC TRANSPORTER INTEGRAL MEMBRANE PROTEIN-RELATED"/>
    <property type="match status" value="1"/>
</dbReference>
<keyword evidence="3 6" id="KW-0812">Transmembrane</keyword>
<reference evidence="8" key="1">
    <citation type="submission" date="2018-11" db="EMBL/GenBank/DDBJ databases">
        <title>Complete genome sequence of Paenibacillus sp. ML311-T8.</title>
        <authorList>
            <person name="Nam Y.-D."/>
            <person name="Kang J."/>
            <person name="Chung W.-H."/>
            <person name="Park Y.S."/>
        </authorList>
    </citation>
    <scope>NUCLEOTIDE SEQUENCE [LARGE SCALE GENOMIC DNA]</scope>
    <source>
        <strain evidence="8">ML311-T8</strain>
    </source>
</reference>
<evidence type="ECO:0000256" key="4">
    <source>
        <dbReference type="ARBA" id="ARBA00022989"/>
    </source>
</evidence>
<dbReference type="CDD" id="cd06580">
    <property type="entry name" value="TM_PBP1_transp_TpRbsC_like"/>
    <property type="match status" value="1"/>
</dbReference>
<organism evidence="7 8">
    <name type="scientific">Paenibacillus psychroresistens</name>
    <dbReference type="NCBI Taxonomy" id="1778678"/>
    <lineage>
        <taxon>Bacteria</taxon>
        <taxon>Bacillati</taxon>
        <taxon>Bacillota</taxon>
        <taxon>Bacilli</taxon>
        <taxon>Bacillales</taxon>
        <taxon>Paenibacillaceae</taxon>
        <taxon>Paenibacillus</taxon>
    </lineage>
</organism>
<evidence type="ECO:0000256" key="2">
    <source>
        <dbReference type="ARBA" id="ARBA00022475"/>
    </source>
</evidence>
<keyword evidence="4 6" id="KW-1133">Transmembrane helix</keyword>
<dbReference type="OrthoDB" id="9792579at2"/>
<dbReference type="Proteomes" id="UP000426246">
    <property type="component" value="Chromosome"/>
</dbReference>
<dbReference type="KEGG" id="ppsc:EHS13_20780"/>
<dbReference type="GO" id="GO:0022857">
    <property type="term" value="F:transmembrane transporter activity"/>
    <property type="evidence" value="ECO:0007669"/>
    <property type="project" value="InterPro"/>
</dbReference>
<protein>
    <submittedName>
        <fullName evidence="7">ABC transporter permease</fullName>
    </submittedName>
</protein>
<dbReference type="EMBL" id="CP034235">
    <property type="protein sequence ID" value="QGQ97148.1"/>
    <property type="molecule type" value="Genomic_DNA"/>
</dbReference>
<dbReference type="GO" id="GO:0005886">
    <property type="term" value="C:plasma membrane"/>
    <property type="evidence" value="ECO:0007669"/>
    <property type="project" value="UniProtKB-SubCell"/>
</dbReference>
<feature type="transmembrane region" description="Helical" evidence="6">
    <location>
        <begin position="267"/>
        <end position="286"/>
    </location>
</feature>
<feature type="transmembrane region" description="Helical" evidence="6">
    <location>
        <begin position="6"/>
        <end position="26"/>
    </location>
</feature>
<feature type="transmembrane region" description="Helical" evidence="6">
    <location>
        <begin position="214"/>
        <end position="233"/>
    </location>
</feature>
<feature type="transmembrane region" description="Helical" evidence="6">
    <location>
        <begin position="89"/>
        <end position="107"/>
    </location>
</feature>
<dbReference type="Pfam" id="PF02653">
    <property type="entry name" value="BPD_transp_2"/>
    <property type="match status" value="1"/>
</dbReference>
<evidence type="ECO:0000313" key="8">
    <source>
        <dbReference type="Proteomes" id="UP000426246"/>
    </source>
</evidence>
<feature type="transmembrane region" description="Helical" evidence="6">
    <location>
        <begin position="136"/>
        <end position="158"/>
    </location>
</feature>
<feature type="transmembrane region" description="Helical" evidence="6">
    <location>
        <begin position="60"/>
        <end position="82"/>
    </location>
</feature>
<accession>A0A6B8RP98</accession>
<evidence type="ECO:0000256" key="3">
    <source>
        <dbReference type="ARBA" id="ARBA00022692"/>
    </source>
</evidence>
<keyword evidence="8" id="KW-1185">Reference proteome</keyword>
<keyword evidence="5 6" id="KW-0472">Membrane</keyword>
<proteinExistence type="predicted"/>
<evidence type="ECO:0000256" key="6">
    <source>
        <dbReference type="SAM" id="Phobius"/>
    </source>
</evidence>